<keyword evidence="2" id="KW-0813">Transport</keyword>
<keyword evidence="5" id="KW-0574">Periplasm</keyword>
<sequence length="172" mass="18651">MSGARAQSGAYLSKDCTACHDTALGHNLAIPSIVGQKREFLRNRLEMFRHPGSDAKVMPRLSSGYSPAELDEIVDYLSARPSSLKQATDKPAEAAPEGESQYRTHCAACHEHLDASPLLIGQNRTYLVNALRDFVFGTRPMPDGMRESLSALTTANLAAVLDFMAASNKGKE</sequence>
<dbReference type="EMBL" id="CP012831">
    <property type="protein sequence ID" value="ALI10211.1"/>
    <property type="molecule type" value="Genomic_DNA"/>
</dbReference>
<dbReference type="GO" id="GO:0009055">
    <property type="term" value="F:electron transfer activity"/>
    <property type="evidence" value="ECO:0007669"/>
    <property type="project" value="InterPro"/>
</dbReference>
<dbReference type="PANTHER" id="PTHR33751:SF9">
    <property type="entry name" value="CYTOCHROME C4"/>
    <property type="match status" value="1"/>
</dbReference>
<protein>
    <recommendedName>
        <fullName evidence="10">Cytochrome c domain-containing protein</fullName>
    </recommendedName>
</protein>
<evidence type="ECO:0000256" key="7">
    <source>
        <dbReference type="ARBA" id="ARBA00023004"/>
    </source>
</evidence>
<organism evidence="11 12">
    <name type="scientific">Pseudomonas fluorescens</name>
    <dbReference type="NCBI Taxonomy" id="294"/>
    <lineage>
        <taxon>Bacteria</taxon>
        <taxon>Pseudomonadati</taxon>
        <taxon>Pseudomonadota</taxon>
        <taxon>Gammaproteobacteria</taxon>
        <taxon>Pseudomonadales</taxon>
        <taxon>Pseudomonadaceae</taxon>
        <taxon>Pseudomonas</taxon>
    </lineage>
</organism>
<evidence type="ECO:0000256" key="3">
    <source>
        <dbReference type="ARBA" id="ARBA00022617"/>
    </source>
</evidence>
<dbReference type="GO" id="GO:0005506">
    <property type="term" value="F:iron ion binding"/>
    <property type="evidence" value="ECO:0007669"/>
    <property type="project" value="InterPro"/>
</dbReference>
<feature type="domain" description="Cytochrome c" evidence="10">
    <location>
        <begin position="4"/>
        <end position="81"/>
    </location>
</feature>
<feature type="binding site" description="covalent" evidence="8">
    <location>
        <position position="16"/>
    </location>
    <ligand>
        <name>heme c</name>
        <dbReference type="ChEBI" id="CHEBI:61717"/>
        <label>1</label>
    </ligand>
</feature>
<dbReference type="PROSITE" id="PS51007">
    <property type="entry name" value="CYTC"/>
    <property type="match status" value="2"/>
</dbReference>
<reference evidence="11 12" key="2">
    <citation type="journal article" date="2018" name="Nature">
        <title>Mutant phenotypes for thousands of bacterial genes of unknown function.</title>
        <authorList>
            <person name="Price M.N."/>
            <person name="Wetmore K.M."/>
            <person name="Waters R.J."/>
            <person name="Callaghan M."/>
            <person name="Ray J."/>
            <person name="Liu H."/>
            <person name="Kuehl J.V."/>
            <person name="Melnyk R.A."/>
            <person name="Lamson J.S."/>
            <person name="Suh Y."/>
            <person name="Carlson H.K."/>
            <person name="Esquivel Z."/>
            <person name="Sadeeshkumar H."/>
            <person name="Chakraborty R."/>
            <person name="Zane G.M."/>
            <person name="Rubin B.E."/>
            <person name="Wall J.D."/>
            <person name="Visel A."/>
            <person name="Bristow J."/>
            <person name="Blow M.J."/>
            <person name="Arkin A.P."/>
            <person name="Deutschbauer A.M."/>
        </authorList>
    </citation>
    <scope>NUCLEOTIDE SEQUENCE [LARGE SCALE GENOMIC DNA]</scope>
    <source>
        <strain evidence="11 12">FW300-N2C3</strain>
    </source>
</reference>
<reference evidence="12" key="1">
    <citation type="submission" date="2015-09" db="EMBL/GenBank/DDBJ databases">
        <title>Whole genome sequence of Pseudomonas fluorescens FW300-N2C3.</title>
        <authorList>
            <person name="Ray J."/>
            <person name="Melnyk R."/>
            <person name="Deutschbauer A."/>
        </authorList>
    </citation>
    <scope>NUCLEOTIDE SEQUENCE [LARGE SCALE GENOMIC DNA]</scope>
    <source>
        <strain evidence="12">FW300-N2C3</strain>
    </source>
</reference>
<evidence type="ECO:0000256" key="8">
    <source>
        <dbReference type="PIRSR" id="PIRSR000005-1"/>
    </source>
</evidence>
<comment type="subcellular location">
    <subcellularLocation>
        <location evidence="1">Periplasm</location>
    </subcellularLocation>
</comment>
<evidence type="ECO:0000313" key="12">
    <source>
        <dbReference type="Proteomes" id="UP000059425"/>
    </source>
</evidence>
<evidence type="ECO:0000256" key="1">
    <source>
        <dbReference type="ARBA" id="ARBA00004418"/>
    </source>
</evidence>
<dbReference type="Gene3D" id="1.10.760.10">
    <property type="entry name" value="Cytochrome c-like domain"/>
    <property type="match status" value="2"/>
</dbReference>
<dbReference type="Proteomes" id="UP000059425">
    <property type="component" value="Chromosome"/>
</dbReference>
<dbReference type="Pfam" id="PF13442">
    <property type="entry name" value="Cytochrome_CBB3"/>
    <property type="match status" value="1"/>
</dbReference>
<dbReference type="InterPro" id="IPR009056">
    <property type="entry name" value="Cyt_c-like_dom"/>
</dbReference>
<feature type="binding site" description="covalent" evidence="8">
    <location>
        <position position="109"/>
    </location>
    <ligand>
        <name>heme c</name>
        <dbReference type="ChEBI" id="CHEBI:61717"/>
        <label>2</label>
    </ligand>
</feature>
<dbReference type="AlphaFoldDB" id="A0A0N9X568"/>
<dbReference type="InterPro" id="IPR036909">
    <property type="entry name" value="Cyt_c-like_dom_sf"/>
</dbReference>
<dbReference type="GO" id="GO:0042597">
    <property type="term" value="C:periplasmic space"/>
    <property type="evidence" value="ECO:0007669"/>
    <property type="project" value="UniProtKB-SubCell"/>
</dbReference>
<proteinExistence type="predicted"/>
<dbReference type="PIRSF" id="PIRSF000005">
    <property type="entry name" value="Cytochrome_c4"/>
    <property type="match status" value="1"/>
</dbReference>
<gene>
    <name evidence="11" type="ORF">AO356_26485</name>
</gene>
<name>A0A0N9X568_PSEFL</name>
<comment type="PTM">
    <text evidence="8">Binds 2 heme c groups covalently per subunit.</text>
</comment>
<feature type="binding site" description="axial binding residue" evidence="9">
    <location>
        <position position="110"/>
    </location>
    <ligand>
        <name>heme c</name>
        <dbReference type="ChEBI" id="CHEBI:61717"/>
        <label>2</label>
    </ligand>
    <ligandPart>
        <name>Fe</name>
        <dbReference type="ChEBI" id="CHEBI:18248"/>
    </ligandPart>
</feature>
<evidence type="ECO:0000313" key="11">
    <source>
        <dbReference type="EMBL" id="ALI10211.1"/>
    </source>
</evidence>
<evidence type="ECO:0000256" key="2">
    <source>
        <dbReference type="ARBA" id="ARBA00022448"/>
    </source>
</evidence>
<evidence type="ECO:0000256" key="5">
    <source>
        <dbReference type="ARBA" id="ARBA00022764"/>
    </source>
</evidence>
<feature type="binding site" description="covalent" evidence="8">
    <location>
        <position position="106"/>
    </location>
    <ligand>
        <name>heme c</name>
        <dbReference type="ChEBI" id="CHEBI:61717"/>
        <label>2</label>
    </ligand>
</feature>
<feature type="binding site" description="axial binding residue" evidence="9">
    <location>
        <position position="58"/>
    </location>
    <ligand>
        <name>heme c</name>
        <dbReference type="ChEBI" id="CHEBI:61717"/>
        <label>1</label>
    </ligand>
    <ligandPart>
        <name>Fe</name>
        <dbReference type="ChEBI" id="CHEBI:18248"/>
    </ligandPart>
</feature>
<evidence type="ECO:0000259" key="10">
    <source>
        <dbReference type="PROSITE" id="PS51007"/>
    </source>
</evidence>
<dbReference type="SUPFAM" id="SSF46626">
    <property type="entry name" value="Cytochrome c"/>
    <property type="match status" value="2"/>
</dbReference>
<feature type="binding site" description="covalent" evidence="8">
    <location>
        <position position="19"/>
    </location>
    <ligand>
        <name>heme c</name>
        <dbReference type="ChEBI" id="CHEBI:61717"/>
        <label>1</label>
    </ligand>
</feature>
<dbReference type="PANTHER" id="PTHR33751">
    <property type="entry name" value="CBB3-TYPE CYTOCHROME C OXIDASE SUBUNIT FIXP"/>
    <property type="match status" value="1"/>
</dbReference>
<keyword evidence="4 9" id="KW-0479">Metal-binding</keyword>
<keyword evidence="6" id="KW-0249">Electron transport</keyword>
<dbReference type="InterPro" id="IPR050597">
    <property type="entry name" value="Cytochrome_c_Oxidase_Subunit"/>
</dbReference>
<dbReference type="GO" id="GO:0020037">
    <property type="term" value="F:heme binding"/>
    <property type="evidence" value="ECO:0007669"/>
    <property type="project" value="InterPro"/>
</dbReference>
<evidence type="ECO:0000256" key="6">
    <source>
        <dbReference type="ARBA" id="ARBA00022982"/>
    </source>
</evidence>
<accession>A0A0N9X568</accession>
<feature type="domain" description="Cytochrome c" evidence="10">
    <location>
        <begin position="93"/>
        <end position="168"/>
    </location>
</feature>
<feature type="binding site" description="axial binding residue" evidence="9">
    <location>
        <position position="20"/>
    </location>
    <ligand>
        <name>heme c</name>
        <dbReference type="ChEBI" id="CHEBI:61717"/>
        <label>1</label>
    </ligand>
    <ligandPart>
        <name>Fe</name>
        <dbReference type="ChEBI" id="CHEBI:18248"/>
    </ligandPart>
</feature>
<dbReference type="InterPro" id="IPR024167">
    <property type="entry name" value="Cytochrome_c4-like"/>
</dbReference>
<keyword evidence="7 9" id="KW-0408">Iron</keyword>
<feature type="binding site" description="axial binding residue" evidence="9">
    <location>
        <position position="145"/>
    </location>
    <ligand>
        <name>heme c</name>
        <dbReference type="ChEBI" id="CHEBI:61717"/>
        <label>2</label>
    </ligand>
    <ligandPart>
        <name>Fe</name>
        <dbReference type="ChEBI" id="CHEBI:18248"/>
    </ligandPart>
</feature>
<evidence type="ECO:0000256" key="9">
    <source>
        <dbReference type="PIRSR" id="PIRSR000005-2"/>
    </source>
</evidence>
<keyword evidence="3 8" id="KW-0349">Heme</keyword>
<evidence type="ECO:0000256" key="4">
    <source>
        <dbReference type="ARBA" id="ARBA00022723"/>
    </source>
</evidence>